<evidence type="ECO:0000313" key="3">
    <source>
        <dbReference type="Proteomes" id="UP001206925"/>
    </source>
</evidence>
<protein>
    <submittedName>
        <fullName evidence="2">Uncharacterized protein</fullName>
    </submittedName>
</protein>
<proteinExistence type="predicted"/>
<evidence type="ECO:0000256" key="1">
    <source>
        <dbReference type="SAM" id="MobiDB-lite"/>
    </source>
</evidence>
<evidence type="ECO:0000313" key="2">
    <source>
        <dbReference type="EMBL" id="KAI7730171.1"/>
    </source>
</evidence>
<feature type="region of interest" description="Disordered" evidence="1">
    <location>
        <begin position="69"/>
        <end position="100"/>
    </location>
</feature>
<accession>A0AAD5BV22</accession>
<organism evidence="2 3">
    <name type="scientific">Ambrosia artemisiifolia</name>
    <name type="common">Common ragweed</name>
    <dbReference type="NCBI Taxonomy" id="4212"/>
    <lineage>
        <taxon>Eukaryota</taxon>
        <taxon>Viridiplantae</taxon>
        <taxon>Streptophyta</taxon>
        <taxon>Embryophyta</taxon>
        <taxon>Tracheophyta</taxon>
        <taxon>Spermatophyta</taxon>
        <taxon>Magnoliopsida</taxon>
        <taxon>eudicotyledons</taxon>
        <taxon>Gunneridae</taxon>
        <taxon>Pentapetalae</taxon>
        <taxon>asterids</taxon>
        <taxon>campanulids</taxon>
        <taxon>Asterales</taxon>
        <taxon>Asteraceae</taxon>
        <taxon>Asteroideae</taxon>
        <taxon>Heliantheae alliance</taxon>
        <taxon>Heliantheae</taxon>
        <taxon>Ambrosia</taxon>
    </lineage>
</organism>
<dbReference type="EMBL" id="JAMZMK010010835">
    <property type="protein sequence ID" value="KAI7730171.1"/>
    <property type="molecule type" value="Genomic_DNA"/>
</dbReference>
<gene>
    <name evidence="2" type="ORF">M8C21_001459</name>
</gene>
<keyword evidence="3" id="KW-1185">Reference proteome</keyword>
<name>A0AAD5BV22_AMBAR</name>
<comment type="caution">
    <text evidence="2">The sequence shown here is derived from an EMBL/GenBank/DDBJ whole genome shotgun (WGS) entry which is preliminary data.</text>
</comment>
<dbReference type="Proteomes" id="UP001206925">
    <property type="component" value="Unassembled WGS sequence"/>
</dbReference>
<reference evidence="2" key="1">
    <citation type="submission" date="2022-06" db="EMBL/GenBank/DDBJ databases">
        <title>Uncovering the hologenomic basis of an extraordinary plant invasion.</title>
        <authorList>
            <person name="Bieker V.C."/>
            <person name="Martin M.D."/>
            <person name="Gilbert T."/>
            <person name="Hodgins K."/>
            <person name="Battlay P."/>
            <person name="Petersen B."/>
            <person name="Wilson J."/>
        </authorList>
    </citation>
    <scope>NUCLEOTIDE SEQUENCE</scope>
    <source>
        <strain evidence="2">AA19_3_7</strain>
        <tissue evidence="2">Leaf</tissue>
    </source>
</reference>
<sequence>MRKLSSNDETFHLSSTLISDVILVVRSWSPPPTPEEYMQWDEYAISFFLKMCTCHGVDYQRLEAFSEDDCGNKPPLSSTSFKQQEEHTESSGVNQPSKEEHFKKWKRMKIGFCRPVLRGPIEFGSYNPGTSPDRVPYHLYLLLKEAVDIMMRPNWKNNANDLIDLTRVEDKIRFFCHYFQSHLPTCWD</sequence>
<dbReference type="AlphaFoldDB" id="A0AAD5BV22"/>